<dbReference type="AlphaFoldDB" id="A0A1Y1ZJZ1"/>
<gene>
    <name evidence="2" type="ORF">BCR34DRAFT_347319</name>
</gene>
<proteinExistence type="predicted"/>
<comment type="caution">
    <text evidence="2">The sequence shown here is derived from an EMBL/GenBank/DDBJ whole genome shotgun (WGS) entry which is preliminary data.</text>
</comment>
<reference evidence="2 3" key="1">
    <citation type="submission" date="2016-07" db="EMBL/GenBank/DDBJ databases">
        <title>Pervasive Adenine N6-methylation of Active Genes in Fungi.</title>
        <authorList>
            <consortium name="DOE Joint Genome Institute"/>
            <person name="Mondo S.J."/>
            <person name="Dannebaum R.O."/>
            <person name="Kuo R.C."/>
            <person name="Labutti K."/>
            <person name="Haridas S."/>
            <person name="Kuo A."/>
            <person name="Salamov A."/>
            <person name="Ahrendt S.R."/>
            <person name="Lipzen A."/>
            <person name="Sullivan W."/>
            <person name="Andreopoulos W.B."/>
            <person name="Clum A."/>
            <person name="Lindquist E."/>
            <person name="Daum C."/>
            <person name="Ramamoorthy G.K."/>
            <person name="Gryganskyi A."/>
            <person name="Culley D."/>
            <person name="Magnuson J.K."/>
            <person name="James T.Y."/>
            <person name="O'Malley M.A."/>
            <person name="Stajich J.E."/>
            <person name="Spatafora J.W."/>
            <person name="Visel A."/>
            <person name="Grigoriev I.V."/>
        </authorList>
    </citation>
    <scope>NUCLEOTIDE SEQUENCE [LARGE SCALE GENOMIC DNA]</scope>
    <source>
        <strain evidence="2 3">CBS 115471</strain>
    </source>
</reference>
<evidence type="ECO:0000256" key="1">
    <source>
        <dbReference type="SAM" id="MobiDB-lite"/>
    </source>
</evidence>
<evidence type="ECO:0000313" key="3">
    <source>
        <dbReference type="Proteomes" id="UP000193144"/>
    </source>
</evidence>
<sequence>MAFPNGLADRADDVRFRNAQSPRDESSFNSIASPLRNAGPQMAAQNAASSDARGQLHRRFTTNNIPTLNTPLSPIGLQRRQAAEPPEFTTATYHKLQVSIISIPLLRYPRRECQAHTPVSQATCI</sequence>
<dbReference type="OrthoDB" id="668540at2759"/>
<feature type="compositionally biased region" description="Low complexity" evidence="1">
    <location>
        <begin position="61"/>
        <end position="72"/>
    </location>
</feature>
<name>A0A1Y1ZJZ1_9PLEO</name>
<feature type="region of interest" description="Disordered" evidence="1">
    <location>
        <begin position="1"/>
        <end position="83"/>
    </location>
</feature>
<organism evidence="2 3">
    <name type="scientific">Clohesyomyces aquaticus</name>
    <dbReference type="NCBI Taxonomy" id="1231657"/>
    <lineage>
        <taxon>Eukaryota</taxon>
        <taxon>Fungi</taxon>
        <taxon>Dikarya</taxon>
        <taxon>Ascomycota</taxon>
        <taxon>Pezizomycotina</taxon>
        <taxon>Dothideomycetes</taxon>
        <taxon>Pleosporomycetidae</taxon>
        <taxon>Pleosporales</taxon>
        <taxon>Lindgomycetaceae</taxon>
        <taxon>Clohesyomyces</taxon>
    </lineage>
</organism>
<feature type="compositionally biased region" description="Basic and acidic residues" evidence="1">
    <location>
        <begin position="9"/>
        <end position="26"/>
    </location>
</feature>
<keyword evidence="3" id="KW-1185">Reference proteome</keyword>
<dbReference type="Proteomes" id="UP000193144">
    <property type="component" value="Unassembled WGS sequence"/>
</dbReference>
<evidence type="ECO:0000313" key="2">
    <source>
        <dbReference type="EMBL" id="ORY10563.1"/>
    </source>
</evidence>
<accession>A0A1Y1ZJZ1</accession>
<dbReference type="EMBL" id="MCFA01000071">
    <property type="protein sequence ID" value="ORY10563.1"/>
    <property type="molecule type" value="Genomic_DNA"/>
</dbReference>
<protein>
    <submittedName>
        <fullName evidence="2">Uncharacterized protein</fullName>
    </submittedName>
</protein>